<reference evidence="2 3" key="1">
    <citation type="journal article" date="2016" name="Mol. Biol. Evol.">
        <title>Comparative Genomics of Early-Diverging Mushroom-Forming Fungi Provides Insights into the Origins of Lignocellulose Decay Capabilities.</title>
        <authorList>
            <person name="Nagy L.G."/>
            <person name="Riley R."/>
            <person name="Tritt A."/>
            <person name="Adam C."/>
            <person name="Daum C."/>
            <person name="Floudas D."/>
            <person name="Sun H."/>
            <person name="Yadav J.S."/>
            <person name="Pangilinan J."/>
            <person name="Larsson K.H."/>
            <person name="Matsuura K."/>
            <person name="Barry K."/>
            <person name="Labutti K."/>
            <person name="Kuo R."/>
            <person name="Ohm R.A."/>
            <person name="Bhattacharya S.S."/>
            <person name="Shirouzu T."/>
            <person name="Yoshinaga Y."/>
            <person name="Martin F.M."/>
            <person name="Grigoriev I.V."/>
            <person name="Hibbett D.S."/>
        </authorList>
    </citation>
    <scope>NUCLEOTIDE SEQUENCE [LARGE SCALE GENOMIC DNA]</scope>
    <source>
        <strain evidence="2 3">CBS 109695</strain>
    </source>
</reference>
<gene>
    <name evidence="2" type="ORF">FIBSPDRAFT_267033</name>
</gene>
<proteinExistence type="predicted"/>
<feature type="region of interest" description="Disordered" evidence="1">
    <location>
        <begin position="137"/>
        <end position="158"/>
    </location>
</feature>
<organism evidence="2 3">
    <name type="scientific">Athelia psychrophila</name>
    <dbReference type="NCBI Taxonomy" id="1759441"/>
    <lineage>
        <taxon>Eukaryota</taxon>
        <taxon>Fungi</taxon>
        <taxon>Dikarya</taxon>
        <taxon>Basidiomycota</taxon>
        <taxon>Agaricomycotina</taxon>
        <taxon>Agaricomycetes</taxon>
        <taxon>Agaricomycetidae</taxon>
        <taxon>Atheliales</taxon>
        <taxon>Atheliaceae</taxon>
        <taxon>Athelia</taxon>
    </lineage>
</organism>
<name>A0A165X584_9AGAM</name>
<dbReference type="Proteomes" id="UP000076532">
    <property type="component" value="Unassembled WGS sequence"/>
</dbReference>
<keyword evidence="3" id="KW-1185">Reference proteome</keyword>
<evidence type="ECO:0000256" key="1">
    <source>
        <dbReference type="SAM" id="MobiDB-lite"/>
    </source>
</evidence>
<accession>A0A165X584</accession>
<dbReference type="EMBL" id="KV417728">
    <property type="protein sequence ID" value="KZP08216.1"/>
    <property type="molecule type" value="Genomic_DNA"/>
</dbReference>
<protein>
    <submittedName>
        <fullName evidence="2">Uncharacterized protein</fullName>
    </submittedName>
</protein>
<evidence type="ECO:0000313" key="2">
    <source>
        <dbReference type="EMBL" id="KZP08216.1"/>
    </source>
</evidence>
<dbReference type="AlphaFoldDB" id="A0A165X584"/>
<evidence type="ECO:0000313" key="3">
    <source>
        <dbReference type="Proteomes" id="UP000076532"/>
    </source>
</evidence>
<sequence>MAGSSLARGDRRRRSLVHVNDEAIASYLRVRIVEDLRRARAEGALAVNGRGDASSADQIRMVLKSMLAGAAVGERVPRSRGSLVEAVMHWQVVDQCDVYRACEAGCVKGMWATWLAYMEDKDTHQNTIWMICMSSASGPGGSRVYSSSSPPAPRDLRL</sequence>